<dbReference type="CDD" id="cd17546">
    <property type="entry name" value="REC_hyHK_CKI1_RcsC-like"/>
    <property type="match status" value="1"/>
</dbReference>
<feature type="domain" description="Histidine kinase" evidence="8">
    <location>
        <begin position="315"/>
        <end position="536"/>
    </location>
</feature>
<dbReference type="Gene3D" id="3.40.50.2300">
    <property type="match status" value="1"/>
</dbReference>
<dbReference type="Gene3D" id="3.30.450.40">
    <property type="match status" value="1"/>
</dbReference>
<keyword evidence="3 7" id="KW-0597">Phosphoprotein</keyword>
<dbReference type="InterPro" id="IPR003661">
    <property type="entry name" value="HisK_dim/P_dom"/>
</dbReference>
<dbReference type="SUPFAM" id="SSF55874">
    <property type="entry name" value="ATPase domain of HSP90 chaperone/DNA topoisomerase II/histidine kinase"/>
    <property type="match status" value="1"/>
</dbReference>
<dbReference type="Pfam" id="PF01590">
    <property type="entry name" value="GAF"/>
    <property type="match status" value="1"/>
</dbReference>
<gene>
    <name evidence="10" type="ORF">OPS25_05920</name>
</gene>
<keyword evidence="10" id="KW-0067">ATP-binding</keyword>
<dbReference type="EMBL" id="JAPFRD010000006">
    <property type="protein sequence ID" value="MCW8108030.1"/>
    <property type="molecule type" value="Genomic_DNA"/>
</dbReference>
<dbReference type="SMART" id="SM00065">
    <property type="entry name" value="GAF"/>
    <property type="match status" value="1"/>
</dbReference>
<dbReference type="PANTHER" id="PTHR45339">
    <property type="entry name" value="HYBRID SIGNAL TRANSDUCTION HISTIDINE KINASE J"/>
    <property type="match status" value="1"/>
</dbReference>
<dbReference type="SUPFAM" id="SSF55785">
    <property type="entry name" value="PYP-like sensor domain (PAS domain)"/>
    <property type="match status" value="1"/>
</dbReference>
<comment type="catalytic activity">
    <reaction evidence="1">
        <text>ATP + protein L-histidine = ADP + protein N-phospho-L-histidine.</text>
        <dbReference type="EC" id="2.7.13.3"/>
    </reaction>
</comment>
<dbReference type="SUPFAM" id="SSF52172">
    <property type="entry name" value="CheY-like"/>
    <property type="match status" value="1"/>
</dbReference>
<dbReference type="CDD" id="cd16922">
    <property type="entry name" value="HATPase_EvgS-ArcB-TorS-like"/>
    <property type="match status" value="1"/>
</dbReference>
<reference evidence="10" key="1">
    <citation type="submission" date="2022-11" db="EMBL/GenBank/DDBJ databases">
        <title>Alteromonas sp. nov., isolated from sea water of the Qingdao.</title>
        <authorList>
            <person name="Wang Q."/>
        </authorList>
    </citation>
    <scope>NUCLEOTIDE SEQUENCE</scope>
    <source>
        <strain evidence="10">ASW11-7</strain>
    </source>
</reference>
<dbReference type="InterPro" id="IPR036097">
    <property type="entry name" value="HisK_dim/P_sf"/>
</dbReference>
<comment type="caution">
    <text evidence="10">The sequence shown here is derived from an EMBL/GenBank/DDBJ whole genome shotgun (WGS) entry which is preliminary data.</text>
</comment>
<evidence type="ECO:0000259" key="9">
    <source>
        <dbReference type="PROSITE" id="PS50110"/>
    </source>
</evidence>
<dbReference type="InterPro" id="IPR005467">
    <property type="entry name" value="His_kinase_dom"/>
</dbReference>
<dbReference type="SMART" id="SM00387">
    <property type="entry name" value="HATPase_c"/>
    <property type="match status" value="1"/>
</dbReference>
<evidence type="ECO:0000256" key="5">
    <source>
        <dbReference type="ARBA" id="ARBA00022777"/>
    </source>
</evidence>
<dbReference type="InterPro" id="IPR035965">
    <property type="entry name" value="PAS-like_dom_sf"/>
</dbReference>
<sequence>MKILRTLHTISSDTNLSFEDKLKRLLDLGCNLLNMPVGVVSKIENNQYTVIAASAQHDSLKVGAEFVLNSTFCADTIHAKTVVSYYDINQIRSNHPVAEFFQLYSYIGIPLTVNGKLFGTVSFLSPTARAHPFIEAEQDYVILLSEWISTELSRKFAFDSVSEQNETLSRQNKMLNQMSELAGVGTWEIDVRTNKVHWSKALKKLYELPPDFDVSLEAAINIIKYEKERDRVANLITHCIQTGTPISTEIEAVTTTGKSLWVAIRAQAEFENGVCTRVLGASQDITKQVHISMDLEHKRQIAEQALQARSQFLANMSHEIRTPINGVLGMLASLSKTNLSDKQQELCCIAHESAATLLGLINDILDFSKIDAGEMTLENVPINLGALIEKQVKVFEHTAKKKGIQLLTDVEAVKPLRVQGDPVRIQQILTNLINNAVKFTHQGVVKVKARALTQPHNRYLIHLNVEDTGIGIEEERLQGIFSPFQQGDSATTREFGGTGLGLSIISQIAEMMGGGIRVKSRPGEGSTFTVTLQLSQADDAAMLPPAETVSEMKSLAGYRILVVEDNTINQIVITEQLNELEVSIDLADNGQVAVDKVAQSLATNQLYDLILMDCQMPIMDGYTAAAKIRALGNAASSIPIIALTANVLAGEREKCAAAGMDDYLSKPINVSRLSACLQRFLQCGASVEK</sequence>
<dbReference type="InterPro" id="IPR003018">
    <property type="entry name" value="GAF"/>
</dbReference>
<dbReference type="SMART" id="SM00388">
    <property type="entry name" value="HisKA"/>
    <property type="match status" value="1"/>
</dbReference>
<dbReference type="InterPro" id="IPR004358">
    <property type="entry name" value="Sig_transdc_His_kin-like_C"/>
</dbReference>
<evidence type="ECO:0000256" key="6">
    <source>
        <dbReference type="ARBA" id="ARBA00023012"/>
    </source>
</evidence>
<dbReference type="Proteomes" id="UP001142810">
    <property type="component" value="Unassembled WGS sequence"/>
</dbReference>
<evidence type="ECO:0000256" key="2">
    <source>
        <dbReference type="ARBA" id="ARBA00012438"/>
    </source>
</evidence>
<evidence type="ECO:0000259" key="8">
    <source>
        <dbReference type="PROSITE" id="PS50109"/>
    </source>
</evidence>
<accession>A0ABT3P659</accession>
<evidence type="ECO:0000256" key="4">
    <source>
        <dbReference type="ARBA" id="ARBA00022679"/>
    </source>
</evidence>
<dbReference type="EC" id="2.7.13.3" evidence="2"/>
<dbReference type="Gene3D" id="3.30.565.10">
    <property type="entry name" value="Histidine kinase-like ATPase, C-terminal domain"/>
    <property type="match status" value="1"/>
</dbReference>
<dbReference type="PROSITE" id="PS50109">
    <property type="entry name" value="HIS_KIN"/>
    <property type="match status" value="1"/>
</dbReference>
<dbReference type="GO" id="GO:0005524">
    <property type="term" value="F:ATP binding"/>
    <property type="evidence" value="ECO:0007669"/>
    <property type="project" value="UniProtKB-KW"/>
</dbReference>
<dbReference type="SUPFAM" id="SSF55781">
    <property type="entry name" value="GAF domain-like"/>
    <property type="match status" value="1"/>
</dbReference>
<evidence type="ECO:0000256" key="1">
    <source>
        <dbReference type="ARBA" id="ARBA00000085"/>
    </source>
</evidence>
<dbReference type="InterPro" id="IPR001789">
    <property type="entry name" value="Sig_transdc_resp-reg_receiver"/>
</dbReference>
<dbReference type="Gene3D" id="1.10.287.130">
    <property type="match status" value="1"/>
</dbReference>
<dbReference type="InterPro" id="IPR036890">
    <property type="entry name" value="HATPase_C_sf"/>
</dbReference>
<dbReference type="Pfam" id="PF00512">
    <property type="entry name" value="HisKA"/>
    <property type="match status" value="1"/>
</dbReference>
<dbReference type="Gene3D" id="3.30.450.20">
    <property type="entry name" value="PAS domain"/>
    <property type="match status" value="1"/>
</dbReference>
<dbReference type="Pfam" id="PF00072">
    <property type="entry name" value="Response_reg"/>
    <property type="match status" value="1"/>
</dbReference>
<evidence type="ECO:0000256" key="3">
    <source>
        <dbReference type="ARBA" id="ARBA00022553"/>
    </source>
</evidence>
<evidence type="ECO:0000313" key="11">
    <source>
        <dbReference type="Proteomes" id="UP001142810"/>
    </source>
</evidence>
<dbReference type="PRINTS" id="PR00344">
    <property type="entry name" value="BCTRLSENSOR"/>
</dbReference>
<keyword evidence="10" id="KW-0547">Nucleotide-binding</keyword>
<dbReference type="InterPro" id="IPR029016">
    <property type="entry name" value="GAF-like_dom_sf"/>
</dbReference>
<protein>
    <recommendedName>
        <fullName evidence="2">histidine kinase</fullName>
        <ecNumber evidence="2">2.7.13.3</ecNumber>
    </recommendedName>
</protein>
<dbReference type="RefSeq" id="WP_265616733.1">
    <property type="nucleotide sequence ID" value="NZ_JAPFRD010000006.1"/>
</dbReference>
<dbReference type="PANTHER" id="PTHR45339:SF1">
    <property type="entry name" value="HYBRID SIGNAL TRANSDUCTION HISTIDINE KINASE J"/>
    <property type="match status" value="1"/>
</dbReference>
<feature type="modified residue" description="4-aspartylphosphate" evidence="7">
    <location>
        <position position="613"/>
    </location>
</feature>
<organism evidence="10 11">
    <name type="scientific">Alteromonas aquimaris</name>
    <dbReference type="NCBI Taxonomy" id="2998417"/>
    <lineage>
        <taxon>Bacteria</taxon>
        <taxon>Pseudomonadati</taxon>
        <taxon>Pseudomonadota</taxon>
        <taxon>Gammaproteobacteria</taxon>
        <taxon>Alteromonadales</taxon>
        <taxon>Alteromonadaceae</taxon>
        <taxon>Alteromonas/Salinimonas group</taxon>
        <taxon>Alteromonas</taxon>
    </lineage>
</organism>
<feature type="domain" description="Response regulatory" evidence="9">
    <location>
        <begin position="559"/>
        <end position="681"/>
    </location>
</feature>
<dbReference type="CDD" id="cd00082">
    <property type="entry name" value="HisKA"/>
    <property type="match status" value="1"/>
</dbReference>
<evidence type="ECO:0000256" key="7">
    <source>
        <dbReference type="PROSITE-ProRule" id="PRU00169"/>
    </source>
</evidence>
<dbReference type="InterPro" id="IPR003594">
    <property type="entry name" value="HATPase_dom"/>
</dbReference>
<dbReference type="Pfam" id="PF02518">
    <property type="entry name" value="HATPase_c"/>
    <property type="match status" value="1"/>
</dbReference>
<keyword evidence="5" id="KW-0418">Kinase</keyword>
<dbReference type="InterPro" id="IPR011006">
    <property type="entry name" value="CheY-like_superfamily"/>
</dbReference>
<dbReference type="SMART" id="SM00448">
    <property type="entry name" value="REC"/>
    <property type="match status" value="1"/>
</dbReference>
<proteinExistence type="predicted"/>
<dbReference type="SUPFAM" id="SSF47384">
    <property type="entry name" value="Homodimeric domain of signal transducing histidine kinase"/>
    <property type="match status" value="1"/>
</dbReference>
<keyword evidence="11" id="KW-1185">Reference proteome</keyword>
<dbReference type="PROSITE" id="PS50110">
    <property type="entry name" value="RESPONSE_REGULATORY"/>
    <property type="match status" value="1"/>
</dbReference>
<evidence type="ECO:0000313" key="10">
    <source>
        <dbReference type="EMBL" id="MCW8108030.1"/>
    </source>
</evidence>
<name>A0ABT3P659_9ALTE</name>
<keyword evidence="6" id="KW-0902">Two-component regulatory system</keyword>
<keyword evidence="4" id="KW-0808">Transferase</keyword>